<gene>
    <name evidence="1" type="ORF">C1645_733360</name>
</gene>
<evidence type="ECO:0000313" key="2">
    <source>
        <dbReference type="Proteomes" id="UP000265703"/>
    </source>
</evidence>
<accession>A0A397TDQ6</accession>
<dbReference type="Proteomes" id="UP000265703">
    <property type="component" value="Unassembled WGS sequence"/>
</dbReference>
<name>A0A397TDQ6_9GLOM</name>
<comment type="caution">
    <text evidence="1">The sequence shown here is derived from an EMBL/GenBank/DDBJ whole genome shotgun (WGS) entry which is preliminary data.</text>
</comment>
<organism evidence="1 2">
    <name type="scientific">Glomus cerebriforme</name>
    <dbReference type="NCBI Taxonomy" id="658196"/>
    <lineage>
        <taxon>Eukaryota</taxon>
        <taxon>Fungi</taxon>
        <taxon>Fungi incertae sedis</taxon>
        <taxon>Mucoromycota</taxon>
        <taxon>Glomeromycotina</taxon>
        <taxon>Glomeromycetes</taxon>
        <taxon>Glomerales</taxon>
        <taxon>Glomeraceae</taxon>
        <taxon>Glomus</taxon>
    </lineage>
</organism>
<evidence type="ECO:0000313" key="1">
    <source>
        <dbReference type="EMBL" id="RIA96363.1"/>
    </source>
</evidence>
<dbReference type="AlphaFoldDB" id="A0A397TDQ6"/>
<proteinExistence type="predicted"/>
<sequence length="120" mass="14121">MDQQILYNVCSWIWETETNVLTECFFFFFVNSALVIQNQKHSALETETETNVLTERFFFSFVDSALETEMETFAPGLGIPKHLDAKQILMHEHHQKRREILKLSKLPVEEYLNNQPVTLI</sequence>
<reference evidence="1 2" key="1">
    <citation type="submission" date="2018-06" db="EMBL/GenBank/DDBJ databases">
        <title>Comparative genomics reveals the genomic features of Rhizophagus irregularis, R. cerebriforme, R. diaphanum and Gigaspora rosea, and their symbiotic lifestyle signature.</title>
        <authorList>
            <person name="Morin E."/>
            <person name="San Clemente H."/>
            <person name="Chen E.C.H."/>
            <person name="De La Providencia I."/>
            <person name="Hainaut M."/>
            <person name="Kuo A."/>
            <person name="Kohler A."/>
            <person name="Murat C."/>
            <person name="Tang N."/>
            <person name="Roy S."/>
            <person name="Loubradou J."/>
            <person name="Henrissat B."/>
            <person name="Grigoriev I.V."/>
            <person name="Corradi N."/>
            <person name="Roux C."/>
            <person name="Martin F.M."/>
        </authorList>
    </citation>
    <scope>NUCLEOTIDE SEQUENCE [LARGE SCALE GENOMIC DNA]</scope>
    <source>
        <strain evidence="1 2">DAOM 227022</strain>
    </source>
</reference>
<keyword evidence="2" id="KW-1185">Reference proteome</keyword>
<protein>
    <submittedName>
        <fullName evidence="1">Uncharacterized protein</fullName>
    </submittedName>
</protein>
<dbReference type="EMBL" id="QKYT01000046">
    <property type="protein sequence ID" value="RIA96363.1"/>
    <property type="molecule type" value="Genomic_DNA"/>
</dbReference>